<dbReference type="InterPro" id="IPR046341">
    <property type="entry name" value="SET_dom_sf"/>
</dbReference>
<dbReference type="InParanoid" id="A0A0Q9WSQ8"/>
<dbReference type="KEGG" id="dvi:26530835"/>
<dbReference type="EMBL" id="CH940647">
    <property type="protein sequence ID" value="KRF84111.1"/>
    <property type="molecule type" value="Genomic_DNA"/>
</dbReference>
<gene>
    <name evidence="2" type="primary">Dvir\GJ26065</name>
    <name evidence="2" type="ORF">Dvir_GJ26065</name>
</gene>
<sequence length="455" mass="52234">MGRTQRQRHRRGPQTTIDSSDSLHVLFGQLHALGWRNHSQLSALNFPQTGRGLCSKRTRFQAGDELIRLPASCLISIATLESDAQFKALFNTDLFDKDSRMSFQSLVACYLMHQQHLHDTTQNSPWSAYLGTLPGSYTTPYFCAMSELQCLPESVLERTVAQNRQIRDYYQLLKSLVGAQHCECCGQRYCEDIWTLEEYRRAYFAVNTRSVYLNAHQLQPPARSHFRALLNGSANLALAPFLDLFNHSDSVRTTAELQLVPGSKSQDYVLTLDALSKPELRPYEQLFISYGALPNLKLLTEYGFYLERNAHDYFEFTLSDIEQLIAHNKQLAAQSYHRNIFKFIREHNLMDQMFVHIQDGCSHNLRVVLHLIFKQQAHFPNVLNQIAFGDVDQFDNVQPELSYLLAHKIKEYRGFVGAMEQLPQLTESGTVAHGYLLECLRYLHDFEAAHCEANS</sequence>
<name>A0A0Q9WSQ8_DROVI</name>
<dbReference type="PANTHER" id="PTHR13271:SF151">
    <property type="entry name" value="SET DOMAIN-CONTAINING PROTEIN 4"/>
    <property type="match status" value="1"/>
</dbReference>
<feature type="domain" description="SET" evidence="1">
    <location>
        <begin position="39"/>
        <end position="291"/>
    </location>
</feature>
<keyword evidence="3" id="KW-1185">Reference proteome</keyword>
<dbReference type="AlphaFoldDB" id="A0A0Q9WSQ8"/>
<dbReference type="SMR" id="A0A0Q9WSQ8"/>
<reference evidence="2 3" key="1">
    <citation type="journal article" date="2007" name="Nature">
        <title>Evolution of genes and genomes on the Drosophila phylogeny.</title>
        <authorList>
            <consortium name="Drosophila 12 Genomes Consortium"/>
            <person name="Clark A.G."/>
            <person name="Eisen M.B."/>
            <person name="Smith D.R."/>
            <person name="Bergman C.M."/>
            <person name="Oliver B."/>
            <person name="Markow T.A."/>
            <person name="Kaufman T.C."/>
            <person name="Kellis M."/>
            <person name="Gelbart W."/>
            <person name="Iyer V.N."/>
            <person name="Pollard D.A."/>
            <person name="Sackton T.B."/>
            <person name="Larracuente A.M."/>
            <person name="Singh N.D."/>
            <person name="Abad J.P."/>
            <person name="Abt D.N."/>
            <person name="Adryan B."/>
            <person name="Aguade M."/>
            <person name="Akashi H."/>
            <person name="Anderson W.W."/>
            <person name="Aquadro C.F."/>
            <person name="Ardell D.H."/>
            <person name="Arguello R."/>
            <person name="Artieri C.G."/>
            <person name="Barbash D.A."/>
            <person name="Barker D."/>
            <person name="Barsanti P."/>
            <person name="Batterham P."/>
            <person name="Batzoglou S."/>
            <person name="Begun D."/>
            <person name="Bhutkar A."/>
            <person name="Blanco E."/>
            <person name="Bosak S.A."/>
            <person name="Bradley R.K."/>
            <person name="Brand A.D."/>
            <person name="Brent M.R."/>
            <person name="Brooks A.N."/>
            <person name="Brown R.H."/>
            <person name="Butlin R.K."/>
            <person name="Caggese C."/>
            <person name="Calvi B.R."/>
            <person name="Bernardo de Carvalho A."/>
            <person name="Caspi A."/>
            <person name="Castrezana S."/>
            <person name="Celniker S.E."/>
            <person name="Chang J.L."/>
            <person name="Chapple C."/>
            <person name="Chatterji S."/>
            <person name="Chinwalla A."/>
            <person name="Civetta A."/>
            <person name="Clifton S.W."/>
            <person name="Comeron J.M."/>
            <person name="Costello J.C."/>
            <person name="Coyne J.A."/>
            <person name="Daub J."/>
            <person name="David R.G."/>
            <person name="Delcher A.L."/>
            <person name="Delehaunty K."/>
            <person name="Do C.B."/>
            <person name="Ebling H."/>
            <person name="Edwards K."/>
            <person name="Eickbush T."/>
            <person name="Evans J.D."/>
            <person name="Filipski A."/>
            <person name="Findeiss S."/>
            <person name="Freyhult E."/>
            <person name="Fulton L."/>
            <person name="Fulton R."/>
            <person name="Garcia A.C."/>
            <person name="Gardiner A."/>
            <person name="Garfield D.A."/>
            <person name="Garvin B.E."/>
            <person name="Gibson G."/>
            <person name="Gilbert D."/>
            <person name="Gnerre S."/>
            <person name="Godfrey J."/>
            <person name="Good R."/>
            <person name="Gotea V."/>
            <person name="Gravely B."/>
            <person name="Greenberg A.J."/>
            <person name="Griffiths-Jones S."/>
            <person name="Gross S."/>
            <person name="Guigo R."/>
            <person name="Gustafson E.A."/>
            <person name="Haerty W."/>
            <person name="Hahn M.W."/>
            <person name="Halligan D.L."/>
            <person name="Halpern A.L."/>
            <person name="Halter G.M."/>
            <person name="Han M.V."/>
            <person name="Heger A."/>
            <person name="Hillier L."/>
            <person name="Hinrichs A.S."/>
            <person name="Holmes I."/>
            <person name="Hoskins R.A."/>
            <person name="Hubisz M.J."/>
            <person name="Hultmark D."/>
            <person name="Huntley M.A."/>
            <person name="Jaffe D.B."/>
            <person name="Jagadeeshan S."/>
            <person name="Jeck W.R."/>
            <person name="Johnson J."/>
            <person name="Jones C.D."/>
            <person name="Jordan W.C."/>
            <person name="Karpen G.H."/>
            <person name="Kataoka E."/>
            <person name="Keightley P.D."/>
            <person name="Kheradpour P."/>
            <person name="Kirkness E.F."/>
            <person name="Koerich L.B."/>
            <person name="Kristiansen K."/>
            <person name="Kudrna D."/>
            <person name="Kulathinal R.J."/>
            <person name="Kumar S."/>
            <person name="Kwok R."/>
            <person name="Lander E."/>
            <person name="Langley C.H."/>
            <person name="Lapoint R."/>
            <person name="Lazzaro B.P."/>
            <person name="Lee S.J."/>
            <person name="Levesque L."/>
            <person name="Li R."/>
            <person name="Lin C.F."/>
            <person name="Lin M.F."/>
            <person name="Lindblad-Toh K."/>
            <person name="Llopart A."/>
            <person name="Long M."/>
            <person name="Low L."/>
            <person name="Lozovsky E."/>
            <person name="Lu J."/>
            <person name="Luo M."/>
            <person name="Machado C.A."/>
            <person name="Makalowski W."/>
            <person name="Marzo M."/>
            <person name="Matsuda M."/>
            <person name="Matzkin L."/>
            <person name="McAllister B."/>
            <person name="McBride C.S."/>
            <person name="McKernan B."/>
            <person name="McKernan K."/>
            <person name="Mendez-Lago M."/>
            <person name="Minx P."/>
            <person name="Mollenhauer M.U."/>
            <person name="Montooth K."/>
            <person name="Mount S.M."/>
            <person name="Mu X."/>
            <person name="Myers E."/>
            <person name="Negre B."/>
            <person name="Newfeld S."/>
            <person name="Nielsen R."/>
            <person name="Noor M.A."/>
            <person name="O'Grady P."/>
            <person name="Pachter L."/>
            <person name="Papaceit M."/>
            <person name="Parisi M.J."/>
            <person name="Parisi M."/>
            <person name="Parts L."/>
            <person name="Pedersen J.S."/>
            <person name="Pesole G."/>
            <person name="Phillippy A.M."/>
            <person name="Ponting C.P."/>
            <person name="Pop M."/>
            <person name="Porcelli D."/>
            <person name="Powell J.R."/>
            <person name="Prohaska S."/>
            <person name="Pruitt K."/>
            <person name="Puig M."/>
            <person name="Quesneville H."/>
            <person name="Ram K.R."/>
            <person name="Rand D."/>
            <person name="Rasmussen M.D."/>
            <person name="Reed L.K."/>
            <person name="Reenan R."/>
            <person name="Reily A."/>
            <person name="Remington K.A."/>
            <person name="Rieger T.T."/>
            <person name="Ritchie M.G."/>
            <person name="Robin C."/>
            <person name="Rogers Y.H."/>
            <person name="Rohde C."/>
            <person name="Rozas J."/>
            <person name="Rubenfield M.J."/>
            <person name="Ruiz A."/>
            <person name="Russo S."/>
            <person name="Salzberg S.L."/>
            <person name="Sanchez-Gracia A."/>
            <person name="Saranga D.J."/>
            <person name="Sato H."/>
            <person name="Schaeffer S.W."/>
            <person name="Schatz M.C."/>
            <person name="Schlenke T."/>
            <person name="Schwartz R."/>
            <person name="Segarra C."/>
            <person name="Singh R.S."/>
            <person name="Sirot L."/>
            <person name="Sirota M."/>
            <person name="Sisneros N.B."/>
            <person name="Smith C.D."/>
            <person name="Smith T.F."/>
            <person name="Spieth J."/>
            <person name="Stage D.E."/>
            <person name="Stark A."/>
            <person name="Stephan W."/>
            <person name="Strausberg R.L."/>
            <person name="Strempel S."/>
            <person name="Sturgill D."/>
            <person name="Sutton G."/>
            <person name="Sutton G.G."/>
            <person name="Tao W."/>
            <person name="Teichmann S."/>
            <person name="Tobari Y.N."/>
            <person name="Tomimura Y."/>
            <person name="Tsolas J.M."/>
            <person name="Valente V.L."/>
            <person name="Venter E."/>
            <person name="Venter J.C."/>
            <person name="Vicario S."/>
            <person name="Vieira F.G."/>
            <person name="Vilella A.J."/>
            <person name="Villasante A."/>
            <person name="Walenz B."/>
            <person name="Wang J."/>
            <person name="Wasserman M."/>
            <person name="Watts T."/>
            <person name="Wilson D."/>
            <person name="Wilson R.K."/>
            <person name="Wing R.A."/>
            <person name="Wolfner M.F."/>
            <person name="Wong A."/>
            <person name="Wong G.K."/>
            <person name="Wu C.I."/>
            <person name="Wu G."/>
            <person name="Yamamoto D."/>
            <person name="Yang H.P."/>
            <person name="Yang S.P."/>
            <person name="Yorke J.A."/>
            <person name="Yoshida K."/>
            <person name="Zdobnov E."/>
            <person name="Zhang P."/>
            <person name="Zhang Y."/>
            <person name="Zimin A.V."/>
            <person name="Baldwin J."/>
            <person name="Abdouelleil A."/>
            <person name="Abdulkadir J."/>
            <person name="Abebe A."/>
            <person name="Abera B."/>
            <person name="Abreu J."/>
            <person name="Acer S.C."/>
            <person name="Aftuck L."/>
            <person name="Alexander A."/>
            <person name="An P."/>
            <person name="Anderson E."/>
            <person name="Anderson S."/>
            <person name="Arachi H."/>
            <person name="Azer M."/>
            <person name="Bachantsang P."/>
            <person name="Barry A."/>
            <person name="Bayul T."/>
            <person name="Berlin A."/>
            <person name="Bessette D."/>
            <person name="Bloom T."/>
            <person name="Blye J."/>
            <person name="Boguslavskiy L."/>
            <person name="Bonnet C."/>
            <person name="Boukhgalter B."/>
            <person name="Bourzgui I."/>
            <person name="Brown A."/>
            <person name="Cahill P."/>
            <person name="Channer S."/>
            <person name="Cheshatsang Y."/>
            <person name="Chuda L."/>
            <person name="Citroen M."/>
            <person name="Collymore A."/>
            <person name="Cooke P."/>
            <person name="Costello M."/>
            <person name="D'Aco K."/>
            <person name="Daza R."/>
            <person name="De Haan G."/>
            <person name="DeGray S."/>
            <person name="DeMaso C."/>
            <person name="Dhargay N."/>
            <person name="Dooley K."/>
            <person name="Dooley E."/>
            <person name="Doricent M."/>
            <person name="Dorje P."/>
            <person name="Dorjee K."/>
            <person name="Dupes A."/>
            <person name="Elong R."/>
            <person name="Falk J."/>
            <person name="Farina A."/>
            <person name="Faro S."/>
            <person name="Ferguson D."/>
            <person name="Fisher S."/>
            <person name="Foley C.D."/>
            <person name="Franke A."/>
            <person name="Friedrich D."/>
            <person name="Gadbois L."/>
            <person name="Gearin G."/>
            <person name="Gearin C.R."/>
            <person name="Giannoukos G."/>
            <person name="Goode T."/>
            <person name="Graham J."/>
            <person name="Grandbois E."/>
            <person name="Grewal S."/>
            <person name="Gyaltsen K."/>
            <person name="Hafez N."/>
            <person name="Hagos B."/>
            <person name="Hall J."/>
            <person name="Henson C."/>
            <person name="Hollinger A."/>
            <person name="Honan T."/>
            <person name="Huard M.D."/>
            <person name="Hughes L."/>
            <person name="Hurhula B."/>
            <person name="Husby M.E."/>
            <person name="Kamat A."/>
            <person name="Kanga B."/>
            <person name="Kashin S."/>
            <person name="Khazanovich D."/>
            <person name="Kisner P."/>
            <person name="Lance K."/>
            <person name="Lara M."/>
            <person name="Lee W."/>
            <person name="Lennon N."/>
            <person name="Letendre F."/>
            <person name="LeVine R."/>
            <person name="Lipovsky A."/>
            <person name="Liu X."/>
            <person name="Liu J."/>
            <person name="Liu S."/>
            <person name="Lokyitsang T."/>
            <person name="Lokyitsang Y."/>
            <person name="Lubonja R."/>
            <person name="Lui A."/>
            <person name="MacDonald P."/>
            <person name="Magnisalis V."/>
            <person name="Maru K."/>
            <person name="Matthews C."/>
            <person name="McCusker W."/>
            <person name="McDonough S."/>
            <person name="Mehta T."/>
            <person name="Meldrim J."/>
            <person name="Meneus L."/>
            <person name="Mihai O."/>
            <person name="Mihalev A."/>
            <person name="Mihova T."/>
            <person name="Mittelman R."/>
            <person name="Mlenga V."/>
            <person name="Montmayeur A."/>
            <person name="Mulrain L."/>
            <person name="Navidi A."/>
            <person name="Naylor J."/>
            <person name="Negash T."/>
            <person name="Nguyen T."/>
            <person name="Nguyen N."/>
            <person name="Nicol R."/>
            <person name="Norbu C."/>
            <person name="Norbu N."/>
            <person name="Novod N."/>
            <person name="O'Neill B."/>
            <person name="Osman S."/>
            <person name="Markiewicz E."/>
            <person name="Oyono O.L."/>
            <person name="Patti C."/>
            <person name="Phunkhang P."/>
            <person name="Pierre F."/>
            <person name="Priest M."/>
            <person name="Raghuraman S."/>
            <person name="Rege F."/>
            <person name="Reyes R."/>
            <person name="Rise C."/>
            <person name="Rogov P."/>
            <person name="Ross K."/>
            <person name="Ryan E."/>
            <person name="Settipalli S."/>
            <person name="Shea T."/>
            <person name="Sherpa N."/>
            <person name="Shi L."/>
            <person name="Shih D."/>
            <person name="Sparrow T."/>
            <person name="Spaulding J."/>
            <person name="Stalker J."/>
            <person name="Stange-Thomann N."/>
            <person name="Stavropoulos S."/>
            <person name="Stone C."/>
            <person name="Strader C."/>
            <person name="Tesfaye S."/>
            <person name="Thomson T."/>
            <person name="Thoulutsang Y."/>
            <person name="Thoulutsang D."/>
            <person name="Topham K."/>
            <person name="Topping I."/>
            <person name="Tsamla T."/>
            <person name="Vassiliev H."/>
            <person name="Vo A."/>
            <person name="Wangchuk T."/>
            <person name="Wangdi T."/>
            <person name="Weiand M."/>
            <person name="Wilkinson J."/>
            <person name="Wilson A."/>
            <person name="Yadav S."/>
            <person name="Young G."/>
            <person name="Yu Q."/>
            <person name="Zembek L."/>
            <person name="Zhong D."/>
            <person name="Zimmer A."/>
            <person name="Zwirko Z."/>
            <person name="Jaffe D.B."/>
            <person name="Alvarez P."/>
            <person name="Brockman W."/>
            <person name="Butler J."/>
            <person name="Chin C."/>
            <person name="Gnerre S."/>
            <person name="Grabherr M."/>
            <person name="Kleber M."/>
            <person name="Mauceli E."/>
            <person name="MacCallum I."/>
        </authorList>
    </citation>
    <scope>NUCLEOTIDE SEQUENCE [LARGE SCALE GENOMIC DNA]</scope>
    <source>
        <strain evidence="3">Tucson 15010-1051.87</strain>
    </source>
</reference>
<evidence type="ECO:0000313" key="2">
    <source>
        <dbReference type="EMBL" id="KRF84111.1"/>
    </source>
</evidence>
<proteinExistence type="predicted"/>
<evidence type="ECO:0000313" key="3">
    <source>
        <dbReference type="Proteomes" id="UP000008792"/>
    </source>
</evidence>
<dbReference type="InterPro" id="IPR001214">
    <property type="entry name" value="SET_dom"/>
</dbReference>
<dbReference type="STRING" id="7244.A0A0Q9WSQ8"/>
<dbReference type="CDD" id="cd19177">
    <property type="entry name" value="SET_SETD4"/>
    <property type="match status" value="1"/>
</dbReference>
<dbReference type="PROSITE" id="PS50280">
    <property type="entry name" value="SET"/>
    <property type="match status" value="1"/>
</dbReference>
<dbReference type="SUPFAM" id="SSF82199">
    <property type="entry name" value="SET domain"/>
    <property type="match status" value="1"/>
</dbReference>
<accession>A0A0Q9WSQ8</accession>
<evidence type="ECO:0000259" key="1">
    <source>
        <dbReference type="PROSITE" id="PS50280"/>
    </source>
</evidence>
<protein>
    <recommendedName>
        <fullName evidence="1">SET domain-containing protein</fullName>
    </recommendedName>
</protein>
<dbReference type="GO" id="GO:0016279">
    <property type="term" value="F:protein-lysine N-methyltransferase activity"/>
    <property type="evidence" value="ECO:0007669"/>
    <property type="project" value="InterPro"/>
</dbReference>
<dbReference type="PANTHER" id="PTHR13271">
    <property type="entry name" value="UNCHARACTERIZED PUTATIVE METHYLTRANSFERASE"/>
    <property type="match status" value="1"/>
</dbReference>
<dbReference type="Proteomes" id="UP000008792">
    <property type="component" value="Unassembled WGS sequence"/>
</dbReference>
<dbReference type="OrthoDB" id="341421at2759"/>
<dbReference type="InterPro" id="IPR050600">
    <property type="entry name" value="SETD3_SETD6_MTase"/>
</dbReference>
<dbReference type="InterPro" id="IPR044429">
    <property type="entry name" value="SETD4_SET"/>
</dbReference>
<dbReference type="FunCoup" id="A0A0Q9WSQ8">
    <property type="interactions" value="411"/>
</dbReference>
<dbReference type="Gene3D" id="3.90.1410.10">
    <property type="entry name" value="set domain protein methyltransferase, domain 1"/>
    <property type="match status" value="1"/>
</dbReference>
<organism evidence="2 3">
    <name type="scientific">Drosophila virilis</name>
    <name type="common">Fruit fly</name>
    <dbReference type="NCBI Taxonomy" id="7244"/>
    <lineage>
        <taxon>Eukaryota</taxon>
        <taxon>Metazoa</taxon>
        <taxon>Ecdysozoa</taxon>
        <taxon>Arthropoda</taxon>
        <taxon>Hexapoda</taxon>
        <taxon>Insecta</taxon>
        <taxon>Pterygota</taxon>
        <taxon>Neoptera</taxon>
        <taxon>Endopterygota</taxon>
        <taxon>Diptera</taxon>
        <taxon>Brachycera</taxon>
        <taxon>Muscomorpha</taxon>
        <taxon>Ephydroidea</taxon>
        <taxon>Drosophilidae</taxon>
        <taxon>Drosophila</taxon>
    </lineage>
</organism>